<feature type="transmembrane region" description="Helical" evidence="9">
    <location>
        <begin position="172"/>
        <end position="189"/>
    </location>
</feature>
<proteinExistence type="inferred from homology"/>
<feature type="compositionally biased region" description="Low complexity" evidence="8">
    <location>
        <begin position="52"/>
        <end position="72"/>
    </location>
</feature>
<dbReference type="PANTHER" id="PTHR30576">
    <property type="entry name" value="COLANIC BIOSYNTHESIS UDP-GLUCOSE LIPID CARRIER TRANSFERASE"/>
    <property type="match status" value="1"/>
</dbReference>
<keyword evidence="5 9" id="KW-1133">Transmembrane helix</keyword>
<keyword evidence="6 9" id="KW-0472">Membrane</keyword>
<dbReference type="Pfam" id="PF13727">
    <property type="entry name" value="CoA_binding_3"/>
    <property type="match status" value="1"/>
</dbReference>
<dbReference type="GeneID" id="301456818"/>
<comment type="caution">
    <text evidence="11">The sequence shown here is derived from an EMBL/GenBank/DDBJ whole genome shotgun (WGS) entry which is preliminary data.</text>
</comment>
<organism evidence="11 12">
    <name type="scientific">Microbacterium aurantiacum</name>
    <dbReference type="NCBI Taxonomy" id="162393"/>
    <lineage>
        <taxon>Bacteria</taxon>
        <taxon>Bacillati</taxon>
        <taxon>Actinomycetota</taxon>
        <taxon>Actinomycetes</taxon>
        <taxon>Micrococcales</taxon>
        <taxon>Microbacteriaceae</taxon>
        <taxon>Microbacterium</taxon>
    </lineage>
</organism>
<dbReference type="PANTHER" id="PTHR30576:SF10">
    <property type="entry name" value="SLL5057 PROTEIN"/>
    <property type="match status" value="1"/>
</dbReference>
<evidence type="ECO:0000256" key="1">
    <source>
        <dbReference type="ARBA" id="ARBA00004141"/>
    </source>
</evidence>
<accession>A0AAJ2LV67</accession>
<feature type="transmembrane region" description="Helical" evidence="9">
    <location>
        <begin position="92"/>
        <end position="113"/>
    </location>
</feature>
<evidence type="ECO:0000259" key="10">
    <source>
        <dbReference type="Pfam" id="PF02397"/>
    </source>
</evidence>
<dbReference type="AlphaFoldDB" id="A0AAJ2LV67"/>
<feature type="domain" description="Bacterial sugar transferase" evidence="10">
    <location>
        <begin position="364"/>
        <end position="557"/>
    </location>
</feature>
<feature type="transmembrane region" description="Helical" evidence="9">
    <location>
        <begin position="133"/>
        <end position="151"/>
    </location>
</feature>
<evidence type="ECO:0000256" key="9">
    <source>
        <dbReference type="SAM" id="Phobius"/>
    </source>
</evidence>
<evidence type="ECO:0000313" key="11">
    <source>
        <dbReference type="EMBL" id="MDS0244242.1"/>
    </source>
</evidence>
<dbReference type="InterPro" id="IPR003362">
    <property type="entry name" value="Bact_transf"/>
</dbReference>
<dbReference type="GO" id="GO:0016780">
    <property type="term" value="F:phosphotransferase activity, for other substituted phosphate groups"/>
    <property type="evidence" value="ECO:0007669"/>
    <property type="project" value="TreeGrafter"/>
</dbReference>
<keyword evidence="3 11" id="KW-0808">Transferase</keyword>
<evidence type="ECO:0000256" key="8">
    <source>
        <dbReference type="SAM" id="MobiDB-lite"/>
    </source>
</evidence>
<name>A0AAJ2LV67_9MICO</name>
<evidence type="ECO:0000256" key="7">
    <source>
        <dbReference type="SAM" id="Coils"/>
    </source>
</evidence>
<dbReference type="Proteomes" id="UP001183582">
    <property type="component" value="Unassembled WGS sequence"/>
</dbReference>
<evidence type="ECO:0000256" key="6">
    <source>
        <dbReference type="ARBA" id="ARBA00023136"/>
    </source>
</evidence>
<reference evidence="11 12" key="1">
    <citation type="submission" date="2021-06" db="EMBL/GenBank/DDBJ databases">
        <title>Genome-based taxonomic framework of Microbacterium strains isolated from marine environment, the description of four new species and reclassification of four preexisting species.</title>
        <authorList>
            <person name="Lee S.D."/>
            <person name="Kim S.-M."/>
            <person name="Byeon Y.-S."/>
            <person name="Yang H.L."/>
            <person name="Kim I.S."/>
        </authorList>
    </citation>
    <scope>NUCLEOTIDE SEQUENCE [LARGE SCALE GENOMIC DNA]</scope>
    <source>
        <strain evidence="11 12">KACC 20514</strain>
    </source>
</reference>
<evidence type="ECO:0000256" key="4">
    <source>
        <dbReference type="ARBA" id="ARBA00022692"/>
    </source>
</evidence>
<comment type="similarity">
    <text evidence="2">Belongs to the bacterial sugar transferase family.</text>
</comment>
<gene>
    <name evidence="11" type="ORF">KZC50_01290</name>
</gene>
<sequence>MSEPGGIGEVNSRERRVTDVVTQQSGNSARSNLQEGWEPERQVRVTSDTRVAEATSASSTTSEDSIPAPAIAAPPLSARGDAAGWRRTYSRILWFSDLFVLVWAVYGSQLLWFGFGNVEVAIRADSRITEFSYWLFSGGLVLAWMWVLALVDSRSHRTVGTGNAEYVRVVDSSLRLFGAIAIIAFLARVDVARGYLLIALPLGIVALLLTRWLWRQWLIAQRMRGNYSARMILVGSVDSVTQVARELQRAPRAGYTVVGACTPSGTVGDVVPGTSIPMMGSVNAVDRAMELTGADTVAVTSTDELPPDKVKQISWGLQAGRQHLVLAPSIIDIAGPRLHTRPVAGLPLIHVETPRFSKGQLFLKRMLDCCATVVGVILLSPLLAFLAISIRLSSEGPVLFRQTRIGRGGKEFTMLKFRSMVTNAEELLEKLQREREKQGIDSGNEVMFKMKNDPRVTPIGRIMRRYSLDELPQLFNVLGGSMSLVGPRPPLPKEVEQYASHVHRRFLVKPGITGLWQVSGRSTLSWEDTVRLDLSYVENWTMVGDLTILAKTAKAALAPGESAH</sequence>
<feature type="transmembrane region" description="Helical" evidence="9">
    <location>
        <begin position="195"/>
        <end position="214"/>
    </location>
</feature>
<dbReference type="EMBL" id="JAHWXH010000001">
    <property type="protein sequence ID" value="MDS0244242.1"/>
    <property type="molecule type" value="Genomic_DNA"/>
</dbReference>
<evidence type="ECO:0000256" key="5">
    <source>
        <dbReference type="ARBA" id="ARBA00022989"/>
    </source>
</evidence>
<protein>
    <submittedName>
        <fullName evidence="11">Sugar transferase</fullName>
    </submittedName>
</protein>
<dbReference type="Pfam" id="PF02397">
    <property type="entry name" value="Bac_transf"/>
    <property type="match status" value="1"/>
</dbReference>
<dbReference type="GO" id="GO:0016020">
    <property type="term" value="C:membrane"/>
    <property type="evidence" value="ECO:0007669"/>
    <property type="project" value="UniProtKB-SubCell"/>
</dbReference>
<dbReference type="InterPro" id="IPR017475">
    <property type="entry name" value="EPS_sugar_tfrase"/>
</dbReference>
<dbReference type="RefSeq" id="WP_310890328.1">
    <property type="nucleotide sequence ID" value="NZ_BAAAGR010000001.1"/>
</dbReference>
<evidence type="ECO:0000256" key="3">
    <source>
        <dbReference type="ARBA" id="ARBA00022679"/>
    </source>
</evidence>
<feature type="transmembrane region" description="Helical" evidence="9">
    <location>
        <begin position="366"/>
        <end position="388"/>
    </location>
</feature>
<keyword evidence="4 9" id="KW-0812">Transmembrane</keyword>
<comment type="subcellular location">
    <subcellularLocation>
        <location evidence="1">Membrane</location>
        <topology evidence="1">Multi-pass membrane protein</topology>
    </subcellularLocation>
</comment>
<evidence type="ECO:0000313" key="12">
    <source>
        <dbReference type="Proteomes" id="UP001183582"/>
    </source>
</evidence>
<evidence type="ECO:0000256" key="2">
    <source>
        <dbReference type="ARBA" id="ARBA00006464"/>
    </source>
</evidence>
<feature type="region of interest" description="Disordered" evidence="8">
    <location>
        <begin position="1"/>
        <end position="72"/>
    </location>
</feature>
<keyword evidence="7" id="KW-0175">Coiled coil</keyword>
<feature type="compositionally biased region" description="Polar residues" evidence="8">
    <location>
        <begin position="20"/>
        <end position="34"/>
    </location>
</feature>
<feature type="coiled-coil region" evidence="7">
    <location>
        <begin position="414"/>
        <end position="441"/>
    </location>
</feature>
<dbReference type="NCBIfam" id="TIGR03025">
    <property type="entry name" value="EPS_sugtrans"/>
    <property type="match status" value="1"/>
</dbReference>